<dbReference type="OrthoDB" id="5407653at2759"/>
<evidence type="ECO:0000256" key="1">
    <source>
        <dbReference type="SAM" id="MobiDB-lite"/>
    </source>
</evidence>
<gene>
    <name evidence="2" type="ORF">P170DRAFT_448745</name>
</gene>
<evidence type="ECO:0000313" key="3">
    <source>
        <dbReference type="Proteomes" id="UP000234275"/>
    </source>
</evidence>
<feature type="compositionally biased region" description="Polar residues" evidence="1">
    <location>
        <begin position="36"/>
        <end position="45"/>
    </location>
</feature>
<comment type="caution">
    <text evidence="2">The sequence shown here is derived from an EMBL/GenBank/DDBJ whole genome shotgun (WGS) entry which is preliminary data.</text>
</comment>
<keyword evidence="3" id="KW-1185">Reference proteome</keyword>
<feature type="region of interest" description="Disordered" evidence="1">
    <location>
        <begin position="1"/>
        <end position="47"/>
    </location>
</feature>
<dbReference type="VEuPathDB" id="FungiDB:P170DRAFT_448745"/>
<feature type="compositionally biased region" description="Polar residues" evidence="1">
    <location>
        <begin position="206"/>
        <end position="216"/>
    </location>
</feature>
<dbReference type="STRING" id="1392250.A0A2I2G2H5"/>
<dbReference type="EMBL" id="MSFO01000006">
    <property type="protein sequence ID" value="PLB47066.1"/>
    <property type="molecule type" value="Genomic_DNA"/>
</dbReference>
<dbReference type="Proteomes" id="UP000234275">
    <property type="component" value="Unassembled WGS sequence"/>
</dbReference>
<evidence type="ECO:0000313" key="2">
    <source>
        <dbReference type="EMBL" id="PLB47066.1"/>
    </source>
</evidence>
<dbReference type="AlphaFoldDB" id="A0A2I2G2H5"/>
<feature type="region of interest" description="Disordered" evidence="1">
    <location>
        <begin position="187"/>
        <end position="230"/>
    </location>
</feature>
<dbReference type="RefSeq" id="XP_024702368.1">
    <property type="nucleotide sequence ID" value="XM_024850990.1"/>
</dbReference>
<proteinExistence type="predicted"/>
<protein>
    <submittedName>
        <fullName evidence="2">Uncharacterized protein</fullName>
    </submittedName>
</protein>
<sequence>MFGWAGGLGLAPVGCEPEKERRPPSAPTSLDFPAHTSDTTGNEPESSLREIGSILGSIKRPQDISAEKFKAFNLRVEHDIPASAIVRQDVPNSCPPLPWEDESLNPSPLAEDGSPILLENGNPYPPKDRFEVLKDELLLDNDDAFREVGRLPPREGRQKVRVTQARKFWMGLERMSQYWDSSLDRYYERPATPQGTPQATDGEVQPPQNESQTGTEMNLDEPPTNNDQKDGQAEFVTMYQGRRIAAGHEMPEDIREETIRALTEMAAWPFGCQVALPIMPPRLTLGTLLFPIRQTFEVARSPKDRQLARSGVMEGPLFAAQCRPETSFRAPQEATGSGFGEVCDLFRELGSMLLAAQERLRQGATEVKPGEGKWWTMTPRWGGAFNDVVGDSGNFSHGDDRPTLDAGNVRKRSKYEHPFFAPRRPNGSRRLSNAERWRLVQPGPSLWDRRMRYIQIGKSQDSAFDDIYMLSSINHHIAILHLRVHHRYIEVLTTGDSDFPPDSDTADHPWHVLKMRRTKWYDLFDAQDRLEVFKGIWTIFHYMLRRP</sequence>
<organism evidence="2 3">
    <name type="scientific">Aspergillus steynii IBT 23096</name>
    <dbReference type="NCBI Taxonomy" id="1392250"/>
    <lineage>
        <taxon>Eukaryota</taxon>
        <taxon>Fungi</taxon>
        <taxon>Dikarya</taxon>
        <taxon>Ascomycota</taxon>
        <taxon>Pezizomycotina</taxon>
        <taxon>Eurotiomycetes</taxon>
        <taxon>Eurotiomycetidae</taxon>
        <taxon>Eurotiales</taxon>
        <taxon>Aspergillaceae</taxon>
        <taxon>Aspergillus</taxon>
        <taxon>Aspergillus subgen. Circumdati</taxon>
    </lineage>
</organism>
<dbReference type="GeneID" id="36558689"/>
<accession>A0A2I2G2H5</accession>
<name>A0A2I2G2H5_9EURO</name>
<reference evidence="2 3" key="1">
    <citation type="submission" date="2016-12" db="EMBL/GenBank/DDBJ databases">
        <title>The genomes of Aspergillus section Nigri reveals drivers in fungal speciation.</title>
        <authorList>
            <consortium name="DOE Joint Genome Institute"/>
            <person name="Vesth T.C."/>
            <person name="Nybo J."/>
            <person name="Theobald S."/>
            <person name="Brandl J."/>
            <person name="Frisvad J.C."/>
            <person name="Nielsen K.F."/>
            <person name="Lyhne E.K."/>
            <person name="Kogle M.E."/>
            <person name="Kuo A."/>
            <person name="Riley R."/>
            <person name="Clum A."/>
            <person name="Nolan M."/>
            <person name="Lipzen A."/>
            <person name="Salamov A."/>
            <person name="Henrissat B."/>
            <person name="Wiebenga A."/>
            <person name="De Vries R.P."/>
            <person name="Grigoriev I.V."/>
            <person name="Mortensen U.H."/>
            <person name="Andersen M.R."/>
            <person name="Baker S.E."/>
        </authorList>
    </citation>
    <scope>NUCLEOTIDE SEQUENCE [LARGE SCALE GENOMIC DNA]</scope>
    <source>
        <strain evidence="2 3">IBT 23096</strain>
    </source>
</reference>